<evidence type="ECO:0000313" key="17">
    <source>
        <dbReference type="Proteomes" id="UP000323337"/>
    </source>
</evidence>
<evidence type="ECO:0000256" key="3">
    <source>
        <dbReference type="ARBA" id="ARBA00022553"/>
    </source>
</evidence>
<comment type="catalytic activity">
    <reaction evidence="1">
        <text>ATP + protein L-histidine = ADP + protein N-phospho-L-histidine.</text>
        <dbReference type="EC" id="2.7.13.3"/>
    </reaction>
</comment>
<organism evidence="16 17">
    <name type="scientific">Flexistipes sinusarabici</name>
    <dbReference type="NCBI Taxonomy" id="2352"/>
    <lineage>
        <taxon>Bacteria</taxon>
        <taxon>Pseudomonadati</taxon>
        <taxon>Deferribacterota</taxon>
        <taxon>Deferribacteres</taxon>
        <taxon>Deferribacterales</taxon>
        <taxon>Flexistipitaceae</taxon>
        <taxon>Flexistipes</taxon>
    </lineage>
</organism>
<accession>A0A5D0MP22</accession>
<evidence type="ECO:0000256" key="1">
    <source>
        <dbReference type="ARBA" id="ARBA00000085"/>
    </source>
</evidence>
<dbReference type="SUPFAM" id="SSF55785">
    <property type="entry name" value="PYP-like sensor domain (PAS domain)"/>
    <property type="match status" value="2"/>
</dbReference>
<dbReference type="PRINTS" id="PR00344">
    <property type="entry name" value="BCTRLSENSOR"/>
</dbReference>
<dbReference type="PANTHER" id="PTHR43065">
    <property type="entry name" value="SENSOR HISTIDINE KINASE"/>
    <property type="match status" value="1"/>
</dbReference>
<dbReference type="Pfam" id="PF13426">
    <property type="entry name" value="PAS_9"/>
    <property type="match status" value="1"/>
</dbReference>
<evidence type="ECO:0000256" key="8">
    <source>
        <dbReference type="ARBA" id="ARBA00023012"/>
    </source>
</evidence>
<dbReference type="EMBL" id="VSIV01000213">
    <property type="protein sequence ID" value="TYB33038.1"/>
    <property type="molecule type" value="Genomic_DNA"/>
</dbReference>
<dbReference type="SUPFAM" id="SSF55874">
    <property type="entry name" value="ATPase domain of HSP90 chaperone/DNA topoisomerase II/histidine kinase"/>
    <property type="match status" value="1"/>
</dbReference>
<dbReference type="SMART" id="SM00065">
    <property type="entry name" value="GAF"/>
    <property type="match status" value="1"/>
</dbReference>
<dbReference type="Gene3D" id="3.40.190.10">
    <property type="entry name" value="Periplasmic binding protein-like II"/>
    <property type="match status" value="2"/>
</dbReference>
<protein>
    <recommendedName>
        <fullName evidence="2">histidine kinase</fullName>
        <ecNumber evidence="2">2.7.13.3</ecNumber>
    </recommendedName>
</protein>
<dbReference type="SMART" id="SM00091">
    <property type="entry name" value="PAS"/>
    <property type="match status" value="2"/>
</dbReference>
<dbReference type="SMART" id="SM00086">
    <property type="entry name" value="PAC"/>
    <property type="match status" value="2"/>
</dbReference>
<comment type="caution">
    <text evidence="16">The sequence shown here is derived from an EMBL/GenBank/DDBJ whole genome shotgun (WGS) entry which is preliminary data.</text>
</comment>
<keyword evidence="8" id="KW-0902">Two-component regulatory system</keyword>
<dbReference type="Gene3D" id="3.30.450.20">
    <property type="entry name" value="PAS domain"/>
    <property type="match status" value="2"/>
</dbReference>
<dbReference type="SMART" id="SM00448">
    <property type="entry name" value="REC"/>
    <property type="match status" value="1"/>
</dbReference>
<feature type="domain" description="Response regulatory" evidence="13">
    <location>
        <begin position="1047"/>
        <end position="1166"/>
    </location>
</feature>
<dbReference type="InterPro" id="IPR036097">
    <property type="entry name" value="HisK_dim/P_sf"/>
</dbReference>
<dbReference type="InterPro" id="IPR013767">
    <property type="entry name" value="PAS_fold"/>
</dbReference>
<gene>
    <name evidence="16" type="ORF">FXF49_08400</name>
</gene>
<proteinExistence type="predicted"/>
<dbReference type="PROSITE" id="PS50110">
    <property type="entry name" value="RESPONSE_REGULATORY"/>
    <property type="match status" value="1"/>
</dbReference>
<evidence type="ECO:0000256" key="2">
    <source>
        <dbReference type="ARBA" id="ARBA00012438"/>
    </source>
</evidence>
<reference evidence="16 17" key="1">
    <citation type="submission" date="2019-08" db="EMBL/GenBank/DDBJ databases">
        <title>Genomic characterization of a novel candidate phylum (ARYD3) from a high temperature, high salinity tertiary oil reservoir in north central Oklahoma, USA.</title>
        <authorList>
            <person name="Youssef N.H."/>
            <person name="Yadav A."/>
            <person name="Elshahed M.S."/>
        </authorList>
    </citation>
    <scope>NUCLEOTIDE SEQUENCE [LARGE SCALE GENOMIC DNA]</scope>
    <source>
        <strain evidence="16">ARYD1</strain>
    </source>
</reference>
<dbReference type="InterPro" id="IPR001789">
    <property type="entry name" value="Sig_transdc_resp-reg_receiver"/>
</dbReference>
<feature type="domain" description="PAS" evidence="14">
    <location>
        <begin position="491"/>
        <end position="561"/>
    </location>
</feature>
<dbReference type="SUPFAM" id="SSF53850">
    <property type="entry name" value="Periplasmic binding protein-like II"/>
    <property type="match status" value="1"/>
</dbReference>
<evidence type="ECO:0000256" key="5">
    <source>
        <dbReference type="ARBA" id="ARBA00022741"/>
    </source>
</evidence>
<sequence length="1166" mass="132101">MPGQNNMNKQKLSAVCLFILFFCVFSQPSNSTAHALEKNVSIGVLAKRGETIAHDRWDATAKYLSREVKGYNFRIVPLGFDDIFKAAENGSVDFFITNSAYYVALEYDFGAKRIATLTNEYKGKTTEFFAGVVFTKKNREDVNSFKDLKGKSFMAVDPFSFGGWLVAKREFLSAEINPDEDFSKLLFGETHDAVVLAVKNGDVDVGTVRTGTLERMESEGLININNFKIINKQNYENFPFVSSTRFYPEWPISKAAHTDTALAEKVLVVLLNMQPDSKTAKNAHLAGWTIPDNYQSVEDCLKAVMVRPFENWGEITLKDILRQYGVWFFVVVTLPVFVFLLLAIRQRDILKIKNAEISKSEENLRTTLNSIGDAVISTDSRGRIERMNPVAEKLTGWDIADAVKKPLYEIFEIRNAQTGKRIKNPTEKVINIGRVIGLANHTLLVSKDGNEYQIADSAAPIKNKDGEITGVVMVFRDVTEEYNMREALKESREKYKTLYDNAPLSYQSLDEKGYIIDVNPAWLRTFGYSKDEVVGSWIGDFLHPDFRKNFARKFEIFKKRGYAHDVHLKIRHKDGHYIDMLQEGSIGYYEDGSFKQTYCVLKDITDRLKAEEALKKSNRALKTLSACNETMVWAKSEKELLNDICRIIVEEGDYKLAWVGVVQHDEDKTVKPVAHYGFKDDYLENVKISWGDNPKGRGPTGKCIREGVPEICRDILTDPEYKVWRDEALKRGYKSSIALPLKEAGEVFGALNIYAKDPDAFGRDELRLLENLAGDLSYGIRMFRIREERKRARNELFRMQKLESVGTLAAGIAHDFNNLLTALFGNISLAKMKLKADHPAYEALNSAEKAMDRATSLTNQLLTFSKGGEPLKKKVEIDVIVKKTVEFDLSGSNVKAVFEQKENLWPVLADKGQIQQVISNLVINAKQAMPEGGHFYVTMENVDTEKSEIPAVKEGKYVRISFKDEGVGIKKKDIGKIFDPFFTTKEIGSGLGLATAYSIIRKHGGYIDVESTPGMGTTFFVYLPAVSREESDKKTYVRQFKKDKRLRVLLMDDDDLICDSVKIYFENFNFIVDCVPDGETALEEYKNLWKEGKRYDVVIMDLTIPKGMGGEETVCKLLEIDPDAVCMVSSGYTDDPVMAYYEDYGFKGALTKPFHLEELKDLLRKL</sequence>
<keyword evidence="3 9" id="KW-0597">Phosphoprotein</keyword>
<dbReference type="Pfam" id="PF00512">
    <property type="entry name" value="HisKA"/>
    <property type="match status" value="1"/>
</dbReference>
<dbReference type="PANTHER" id="PTHR43065:SF42">
    <property type="entry name" value="TWO-COMPONENT SENSOR PPRA"/>
    <property type="match status" value="1"/>
</dbReference>
<dbReference type="Gene3D" id="3.30.450.40">
    <property type="match status" value="1"/>
</dbReference>
<evidence type="ECO:0000256" key="4">
    <source>
        <dbReference type="ARBA" id="ARBA00022679"/>
    </source>
</evidence>
<dbReference type="InterPro" id="IPR029016">
    <property type="entry name" value="GAF-like_dom_sf"/>
</dbReference>
<keyword evidence="10" id="KW-1133">Transmembrane helix</keyword>
<dbReference type="InterPro" id="IPR000014">
    <property type="entry name" value="PAS"/>
</dbReference>
<dbReference type="GO" id="GO:0000155">
    <property type="term" value="F:phosphorelay sensor kinase activity"/>
    <property type="evidence" value="ECO:0007669"/>
    <property type="project" value="InterPro"/>
</dbReference>
<feature type="chain" id="PRO_5022818957" description="histidine kinase" evidence="11">
    <location>
        <begin position="36"/>
        <end position="1166"/>
    </location>
</feature>
<evidence type="ECO:0000259" key="15">
    <source>
        <dbReference type="PROSITE" id="PS50113"/>
    </source>
</evidence>
<feature type="domain" description="Histidine kinase" evidence="12">
    <location>
        <begin position="811"/>
        <end position="1027"/>
    </location>
</feature>
<name>A0A5D0MP22_FLESI</name>
<dbReference type="InterPro" id="IPR000700">
    <property type="entry name" value="PAS-assoc_C"/>
</dbReference>
<evidence type="ECO:0000259" key="12">
    <source>
        <dbReference type="PROSITE" id="PS50109"/>
    </source>
</evidence>
<dbReference type="InterPro" id="IPR003594">
    <property type="entry name" value="HATPase_dom"/>
</dbReference>
<dbReference type="Proteomes" id="UP000323337">
    <property type="component" value="Unassembled WGS sequence"/>
</dbReference>
<dbReference type="GO" id="GO:0005524">
    <property type="term" value="F:ATP binding"/>
    <property type="evidence" value="ECO:0007669"/>
    <property type="project" value="UniProtKB-KW"/>
</dbReference>
<keyword evidence="4" id="KW-0808">Transferase</keyword>
<dbReference type="Gene3D" id="3.30.565.10">
    <property type="entry name" value="Histidine kinase-like ATPase, C-terminal domain"/>
    <property type="match status" value="1"/>
</dbReference>
<dbReference type="Gene3D" id="1.10.287.130">
    <property type="match status" value="1"/>
</dbReference>
<feature type="domain" description="PAC" evidence="15">
    <location>
        <begin position="438"/>
        <end position="490"/>
    </location>
</feature>
<dbReference type="Pfam" id="PF00072">
    <property type="entry name" value="Response_reg"/>
    <property type="match status" value="1"/>
</dbReference>
<dbReference type="InterPro" id="IPR003018">
    <property type="entry name" value="GAF"/>
</dbReference>
<dbReference type="Pfam" id="PF00989">
    <property type="entry name" value="PAS"/>
    <property type="match status" value="1"/>
</dbReference>
<dbReference type="Pfam" id="PF13185">
    <property type="entry name" value="GAF_2"/>
    <property type="match status" value="1"/>
</dbReference>
<dbReference type="Gene3D" id="3.40.50.2300">
    <property type="match status" value="1"/>
</dbReference>
<evidence type="ECO:0000313" key="16">
    <source>
        <dbReference type="EMBL" id="TYB33038.1"/>
    </source>
</evidence>
<feature type="signal peptide" evidence="11">
    <location>
        <begin position="1"/>
        <end position="35"/>
    </location>
</feature>
<dbReference type="Pfam" id="PF12974">
    <property type="entry name" value="Phosphonate-bd"/>
    <property type="match status" value="1"/>
</dbReference>
<dbReference type="GO" id="GO:0006355">
    <property type="term" value="P:regulation of DNA-templated transcription"/>
    <property type="evidence" value="ECO:0007669"/>
    <property type="project" value="InterPro"/>
</dbReference>
<feature type="domain" description="PAC" evidence="15">
    <location>
        <begin position="564"/>
        <end position="616"/>
    </location>
</feature>
<keyword evidence="6" id="KW-0418">Kinase</keyword>
<dbReference type="InterPro" id="IPR035965">
    <property type="entry name" value="PAS-like_dom_sf"/>
</dbReference>
<dbReference type="PROSITE" id="PS50113">
    <property type="entry name" value="PAC"/>
    <property type="match status" value="2"/>
</dbReference>
<keyword evidence="10" id="KW-0812">Transmembrane</keyword>
<dbReference type="EC" id="2.7.13.3" evidence="2"/>
<evidence type="ECO:0000259" key="14">
    <source>
        <dbReference type="PROSITE" id="PS50112"/>
    </source>
</evidence>
<keyword evidence="7" id="KW-0067">ATP-binding</keyword>
<dbReference type="InterPro" id="IPR001610">
    <property type="entry name" value="PAC"/>
</dbReference>
<evidence type="ECO:0000256" key="6">
    <source>
        <dbReference type="ARBA" id="ARBA00022777"/>
    </source>
</evidence>
<evidence type="ECO:0000256" key="10">
    <source>
        <dbReference type="SAM" id="Phobius"/>
    </source>
</evidence>
<dbReference type="AlphaFoldDB" id="A0A5D0MP22"/>
<dbReference type="InterPro" id="IPR011006">
    <property type="entry name" value="CheY-like_superfamily"/>
</dbReference>
<keyword evidence="5" id="KW-0547">Nucleotide-binding</keyword>
<dbReference type="SMART" id="SM00388">
    <property type="entry name" value="HisKA"/>
    <property type="match status" value="1"/>
</dbReference>
<dbReference type="PROSITE" id="PS50112">
    <property type="entry name" value="PAS"/>
    <property type="match status" value="2"/>
</dbReference>
<dbReference type="InterPro" id="IPR004358">
    <property type="entry name" value="Sig_transdc_His_kin-like_C"/>
</dbReference>
<feature type="transmembrane region" description="Helical" evidence="10">
    <location>
        <begin position="324"/>
        <end position="344"/>
    </location>
</feature>
<evidence type="ECO:0000259" key="13">
    <source>
        <dbReference type="PROSITE" id="PS50110"/>
    </source>
</evidence>
<feature type="modified residue" description="4-aspartylphosphate" evidence="9">
    <location>
        <position position="1101"/>
    </location>
</feature>
<dbReference type="CDD" id="cd00130">
    <property type="entry name" value="PAS"/>
    <property type="match status" value="2"/>
</dbReference>
<evidence type="ECO:0000256" key="9">
    <source>
        <dbReference type="PROSITE-ProRule" id="PRU00169"/>
    </source>
</evidence>
<dbReference type="SUPFAM" id="SSF55781">
    <property type="entry name" value="GAF domain-like"/>
    <property type="match status" value="1"/>
</dbReference>
<dbReference type="InterPro" id="IPR003661">
    <property type="entry name" value="HisK_dim/P_dom"/>
</dbReference>
<feature type="domain" description="PAS" evidence="14">
    <location>
        <begin position="360"/>
        <end position="433"/>
    </location>
</feature>
<dbReference type="Pfam" id="PF02518">
    <property type="entry name" value="HATPase_c"/>
    <property type="match status" value="1"/>
</dbReference>
<dbReference type="PROSITE" id="PS50109">
    <property type="entry name" value="HIS_KIN"/>
    <property type="match status" value="1"/>
</dbReference>
<dbReference type="InterPro" id="IPR036890">
    <property type="entry name" value="HATPase_C_sf"/>
</dbReference>
<evidence type="ECO:0000256" key="7">
    <source>
        <dbReference type="ARBA" id="ARBA00022840"/>
    </source>
</evidence>
<keyword evidence="11" id="KW-0732">Signal</keyword>
<dbReference type="CDD" id="cd00082">
    <property type="entry name" value="HisKA"/>
    <property type="match status" value="1"/>
</dbReference>
<dbReference type="InterPro" id="IPR005467">
    <property type="entry name" value="His_kinase_dom"/>
</dbReference>
<keyword evidence="10" id="KW-0472">Membrane</keyword>
<dbReference type="NCBIfam" id="TIGR00229">
    <property type="entry name" value="sensory_box"/>
    <property type="match status" value="2"/>
</dbReference>
<dbReference type="SUPFAM" id="SSF52172">
    <property type="entry name" value="CheY-like"/>
    <property type="match status" value="1"/>
</dbReference>
<dbReference type="SMART" id="SM00387">
    <property type="entry name" value="HATPase_c"/>
    <property type="match status" value="1"/>
</dbReference>
<dbReference type="SUPFAM" id="SSF47384">
    <property type="entry name" value="Homodimeric domain of signal transducing histidine kinase"/>
    <property type="match status" value="1"/>
</dbReference>
<evidence type="ECO:0000256" key="11">
    <source>
        <dbReference type="SAM" id="SignalP"/>
    </source>
</evidence>